<proteinExistence type="predicted"/>
<dbReference type="SUPFAM" id="SSF52540">
    <property type="entry name" value="P-loop containing nucleoside triphosphate hydrolases"/>
    <property type="match status" value="1"/>
</dbReference>
<gene>
    <name evidence="4" type="ORF">PRZ48_001646</name>
</gene>
<feature type="compositionally biased region" description="Acidic residues" evidence="1">
    <location>
        <begin position="559"/>
        <end position="568"/>
    </location>
</feature>
<name>A0ABR0F3I5_ZASCE</name>
<feature type="domain" description="Orc1-like AAA ATPase" evidence="2">
    <location>
        <begin position="152"/>
        <end position="304"/>
    </location>
</feature>
<dbReference type="PANTHER" id="PTHR36168">
    <property type="entry name" value="CHROMOSOME 1, WHOLE GENOME SHOTGUN SEQUENCE"/>
    <property type="match status" value="1"/>
</dbReference>
<feature type="region of interest" description="Disordered" evidence="1">
    <location>
        <begin position="41"/>
        <end position="70"/>
    </location>
</feature>
<dbReference type="InterPro" id="IPR027417">
    <property type="entry name" value="P-loop_NTPase"/>
</dbReference>
<sequence length="568" mass="64441">MAHLRLLTGIRTSPGIHTIRNSGRARILAIPLVQRRYQGLPIGPQLPGQQDEEGEEKPKSSGKKDGKPEGFKWGPTLFKMFEAALTTFASVAILGAVGYGYTRYYKYMVLEKMENAFKPGDPVLDLAATNKQGTATGGTILLDEDKQREHWVLREEQELIDSIVSGRTRGQYHLLVGEKGTGKSSMLIDAMAKINGEGCAMFDAHADPEIFRIRLGKALDFEYHEDNIGSLFSIRGPRDAGAILDIERAFNKLEKVAMARREKIGRPIILIFNSMHLLRDDDIGKDLLELLQQRAEQWAASNLATVIFNSDDYWIYERLKQYATRMNVIRILDLNKEKSIAALRNYRNRYRGEDPEASLLEQVYDKVGGRMSYLARVAKSPDMLITADDICRMEKTWFLNQCWILGSPMDDDVMDQQKYASAAMVLAKALVDQEKEMEKTYDPERGHILPEIPLHKAREIMTRADFIQSYDTINVFAIDSKAMVRADSVPMMNAFREVCAEEGFDQFLEDTLDRIGDIESLGRTRELTIKDLWNKGKYRVKIEDSRGRGTGGLTFEVEKPEEDEDGDD</sequence>
<keyword evidence="5" id="KW-1185">Reference proteome</keyword>
<evidence type="ECO:0000256" key="1">
    <source>
        <dbReference type="SAM" id="MobiDB-lite"/>
    </source>
</evidence>
<dbReference type="InterPro" id="IPR041664">
    <property type="entry name" value="AAA_16"/>
</dbReference>
<dbReference type="PANTHER" id="PTHR36168:SF1">
    <property type="entry name" value="ORC1-LIKE AAA ATPASE DOMAIN-CONTAINING PROTEIN"/>
    <property type="match status" value="1"/>
</dbReference>
<evidence type="ECO:0000259" key="2">
    <source>
        <dbReference type="Pfam" id="PF13191"/>
    </source>
</evidence>
<accession>A0ABR0F3I5</accession>
<organism evidence="4 5">
    <name type="scientific">Zasmidium cellare</name>
    <name type="common">Wine cellar mold</name>
    <name type="synonym">Racodium cellare</name>
    <dbReference type="NCBI Taxonomy" id="395010"/>
    <lineage>
        <taxon>Eukaryota</taxon>
        <taxon>Fungi</taxon>
        <taxon>Dikarya</taxon>
        <taxon>Ascomycota</taxon>
        <taxon>Pezizomycotina</taxon>
        <taxon>Dothideomycetes</taxon>
        <taxon>Dothideomycetidae</taxon>
        <taxon>Mycosphaerellales</taxon>
        <taxon>Mycosphaerellaceae</taxon>
        <taxon>Zasmidium</taxon>
    </lineage>
</organism>
<dbReference type="Proteomes" id="UP001305779">
    <property type="component" value="Unassembled WGS sequence"/>
</dbReference>
<dbReference type="Gene3D" id="3.40.50.300">
    <property type="entry name" value="P-loop containing nucleotide triphosphate hydrolases"/>
    <property type="match status" value="1"/>
</dbReference>
<evidence type="ECO:0008006" key="6">
    <source>
        <dbReference type="Google" id="ProtNLM"/>
    </source>
</evidence>
<protein>
    <recommendedName>
        <fullName evidence="6">Orc1-like AAA ATPase domain-containing protein</fullName>
    </recommendedName>
</protein>
<dbReference type="InterPro" id="IPR056808">
    <property type="entry name" value="HTH_AAA"/>
</dbReference>
<evidence type="ECO:0000313" key="4">
    <source>
        <dbReference type="EMBL" id="KAK4507911.1"/>
    </source>
</evidence>
<evidence type="ECO:0000259" key="3">
    <source>
        <dbReference type="Pfam" id="PF24913"/>
    </source>
</evidence>
<dbReference type="Pfam" id="PF13191">
    <property type="entry name" value="AAA_16"/>
    <property type="match status" value="1"/>
</dbReference>
<feature type="region of interest" description="Disordered" evidence="1">
    <location>
        <begin position="545"/>
        <end position="568"/>
    </location>
</feature>
<dbReference type="Pfam" id="PF24913">
    <property type="entry name" value="WHD_AAA_fung"/>
    <property type="match status" value="1"/>
</dbReference>
<feature type="compositionally biased region" description="Basic and acidic residues" evidence="1">
    <location>
        <begin position="56"/>
        <end position="70"/>
    </location>
</feature>
<reference evidence="4 5" key="1">
    <citation type="journal article" date="2023" name="G3 (Bethesda)">
        <title>A chromosome-level genome assembly of Zasmidium syzygii isolated from banana leaves.</title>
        <authorList>
            <person name="van Westerhoven A.C."/>
            <person name="Mehrabi R."/>
            <person name="Talebi R."/>
            <person name="Steentjes M.B.F."/>
            <person name="Corcolon B."/>
            <person name="Chong P.A."/>
            <person name="Kema G.H.J."/>
            <person name="Seidl M.F."/>
        </authorList>
    </citation>
    <scope>NUCLEOTIDE SEQUENCE [LARGE SCALE GENOMIC DNA]</scope>
    <source>
        <strain evidence="4 5">P124</strain>
    </source>
</reference>
<evidence type="ECO:0000313" key="5">
    <source>
        <dbReference type="Proteomes" id="UP001305779"/>
    </source>
</evidence>
<feature type="domain" description="AAA protein C-terminal winged helix" evidence="3">
    <location>
        <begin position="400"/>
        <end position="519"/>
    </location>
</feature>
<comment type="caution">
    <text evidence="4">The sequence shown here is derived from an EMBL/GenBank/DDBJ whole genome shotgun (WGS) entry which is preliminary data.</text>
</comment>
<dbReference type="EMBL" id="JAXOVC010000001">
    <property type="protein sequence ID" value="KAK4507911.1"/>
    <property type="molecule type" value="Genomic_DNA"/>
</dbReference>